<accession>A0A3M2ZC72</accession>
<keyword evidence="1" id="KW-0808">Transferase</keyword>
<dbReference type="EMBL" id="RBNL01001788">
    <property type="protein sequence ID" value="RML85770.1"/>
    <property type="molecule type" value="Genomic_DNA"/>
</dbReference>
<comment type="caution">
    <text evidence="1">The sequence shown here is derived from an EMBL/GenBank/DDBJ whole genome shotgun (WGS) entry which is preliminary data.</text>
</comment>
<dbReference type="Proteomes" id="UP000282378">
    <property type="component" value="Unassembled WGS sequence"/>
</dbReference>
<feature type="non-terminal residue" evidence="1">
    <location>
        <position position="33"/>
    </location>
</feature>
<dbReference type="GO" id="GO:0016740">
    <property type="term" value="F:transferase activity"/>
    <property type="evidence" value="ECO:0007669"/>
    <property type="project" value="UniProtKB-KW"/>
</dbReference>
<name>A0A3M2ZC72_PSEYM</name>
<proteinExistence type="predicted"/>
<dbReference type="AlphaFoldDB" id="A0A3M2ZC72"/>
<gene>
    <name evidence="1" type="ORF">APX70_07360</name>
</gene>
<protein>
    <submittedName>
        <fullName evidence="1">Glycosyl transferase, group 2 protein</fullName>
    </submittedName>
</protein>
<evidence type="ECO:0000313" key="2">
    <source>
        <dbReference type="Proteomes" id="UP000282378"/>
    </source>
</evidence>
<evidence type="ECO:0000313" key="1">
    <source>
        <dbReference type="EMBL" id="RML85770.1"/>
    </source>
</evidence>
<reference evidence="1 2" key="1">
    <citation type="submission" date="2018-08" db="EMBL/GenBank/DDBJ databases">
        <title>Recombination of ecologically and evolutionarily significant loci maintains genetic cohesion in the Pseudomonas syringae species complex.</title>
        <authorList>
            <person name="Dillon M."/>
            <person name="Thakur S."/>
            <person name="Almeida R.N.D."/>
            <person name="Weir B.S."/>
            <person name="Guttman D.S."/>
        </authorList>
    </citation>
    <scope>NUCLEOTIDE SEQUENCE [LARGE SCALE GENOMIC DNA]</scope>
    <source>
        <strain evidence="1 2">88_10</strain>
    </source>
</reference>
<organism evidence="1 2">
    <name type="scientific">Pseudomonas syringae pv. maculicola</name>
    <dbReference type="NCBI Taxonomy" id="59511"/>
    <lineage>
        <taxon>Bacteria</taxon>
        <taxon>Pseudomonadati</taxon>
        <taxon>Pseudomonadota</taxon>
        <taxon>Gammaproteobacteria</taxon>
        <taxon>Pseudomonadales</taxon>
        <taxon>Pseudomonadaceae</taxon>
        <taxon>Pseudomonas</taxon>
    </lineage>
</organism>
<sequence>MASRQGVMNSRVGSKSENYAELYIDWLSCRQFT</sequence>